<dbReference type="PATRIC" id="fig|216942.3.peg.475"/>
<dbReference type="KEGG" id="sll:SLITO_v1c04720"/>
<gene>
    <name evidence="2" type="ORF">SLITO_v1c04720</name>
</gene>
<keyword evidence="1" id="KW-0812">Transmembrane</keyword>
<dbReference type="EMBL" id="CP012357">
    <property type="protein sequence ID" value="AKX34125.1"/>
    <property type="molecule type" value="Genomic_DNA"/>
</dbReference>
<dbReference type="Proteomes" id="UP000067476">
    <property type="component" value="Chromosome"/>
</dbReference>
<feature type="transmembrane region" description="Helical" evidence="1">
    <location>
        <begin position="266"/>
        <end position="293"/>
    </location>
</feature>
<dbReference type="AlphaFoldDB" id="A0A0K1W1C5"/>
<dbReference type="OrthoDB" id="392088at2"/>
<keyword evidence="3" id="KW-1185">Reference proteome</keyword>
<protein>
    <submittedName>
        <fullName evidence="2">Uncharacterized protein</fullName>
    </submittedName>
</protein>
<proteinExistence type="predicted"/>
<feature type="transmembrane region" description="Helical" evidence="1">
    <location>
        <begin position="387"/>
        <end position="409"/>
    </location>
</feature>
<evidence type="ECO:0000313" key="2">
    <source>
        <dbReference type="EMBL" id="AKX34125.1"/>
    </source>
</evidence>
<organism evidence="2 3">
    <name type="scientific">Spiroplasma litorale</name>
    <dbReference type="NCBI Taxonomy" id="216942"/>
    <lineage>
        <taxon>Bacteria</taxon>
        <taxon>Bacillati</taxon>
        <taxon>Mycoplasmatota</taxon>
        <taxon>Mollicutes</taxon>
        <taxon>Entomoplasmatales</taxon>
        <taxon>Spiroplasmataceae</taxon>
        <taxon>Spiroplasma</taxon>
    </lineage>
</organism>
<name>A0A0K1W1C5_9MOLU</name>
<accession>A0A0K1W1C5</accession>
<keyword evidence="1" id="KW-0472">Membrane</keyword>
<feature type="transmembrane region" description="Helical" evidence="1">
    <location>
        <begin position="305"/>
        <end position="332"/>
    </location>
</feature>
<feature type="transmembrane region" description="Helical" evidence="1">
    <location>
        <begin position="202"/>
        <end position="222"/>
    </location>
</feature>
<evidence type="ECO:0000256" key="1">
    <source>
        <dbReference type="SAM" id="Phobius"/>
    </source>
</evidence>
<sequence>MEVNKLYEILVKNLSNTFKSDILKVKSLENKILKDQLILMVDNMLSLEIDHKATFLDEKWSRVFGKALVNLLKEKIKFEKPDNKQVDEILADVTFFQTFCFNNYKIDRETLNLEHEISADLIKGLAVISEEAKSLHSEKIEVEPEVVDKEKEKPNTDSNSNNFQDNLNGNQFFNNNIKIHPFQDQRFYPYTSKPKYTKYLKFILAGFIGLFIVFYLITHVFITLNSTVVNNYDDFTNWGFNSSLTNVFKEKNFEYSKWTMATTVGVLPISGVLSIITIILLIFFGAYTIYILVQSPKFYKDKFHIQTLLPIFTIVFIFFVSYNLMGLFMFAFKGDDYIKTSIGSLLAKVEGKTSQNDINDWIKSNSTALNNMVSYLKSKLSYSQTKAIFWVYFVSTLFCIIQVIIILILNPRLDKEKMMKAKLEYENYINAAMQGKSYEMDSTLFEPEEEVKEFVDWLNNKKNKKNKDEKDNN</sequence>
<dbReference type="STRING" id="216942.SLITO_v1c04720"/>
<evidence type="ECO:0000313" key="3">
    <source>
        <dbReference type="Proteomes" id="UP000067476"/>
    </source>
</evidence>
<keyword evidence="1" id="KW-1133">Transmembrane helix</keyword>
<reference evidence="2 3" key="1">
    <citation type="journal article" date="2015" name="Genome Announc.">
        <title>Complete Genome Sequence of Spiroplasma litorale TN-1T (DSM 21781), a Bacterium Isolated from a Green-Eyed Horsefly (Tabanus nigrovittatus).</title>
        <authorList>
            <person name="Lo W.S."/>
            <person name="Lai Y.C."/>
            <person name="Lien Y.W."/>
            <person name="Wang T.H."/>
            <person name="Kuo C.H."/>
        </authorList>
    </citation>
    <scope>NUCLEOTIDE SEQUENCE [LARGE SCALE GENOMIC DNA]</scope>
    <source>
        <strain evidence="2 3">TN-1</strain>
    </source>
</reference>
<dbReference type="RefSeq" id="WP_075058217.1">
    <property type="nucleotide sequence ID" value="NZ_CP012357.1"/>
</dbReference>